<comment type="subcellular location">
    <subcellularLocation>
        <location evidence="8">Mitochondrion</location>
    </subcellularLocation>
    <subcellularLocation>
        <location evidence="8">Mitochondrion inner membrane</location>
    </subcellularLocation>
</comment>
<dbReference type="EMBL" id="LN483273">
    <property type="protein sequence ID" value="CDZ98065.1"/>
    <property type="molecule type" value="Genomic_DNA"/>
</dbReference>
<comment type="function">
    <text evidence="8">Subunit b, of the mitochondrial membrane ATP synthase complex (F(1)F(0) ATP synthase or Complex V) that produces ATP from ADP in the presence of a proton gradient across the membrane which is generated by electron transport complexes of the respiratory chain. ATP synthase complex consist of a soluble F(1) head domain - the catalytic core - and a membrane F(1) domain - the membrane proton channel. These two domains are linked by a central stalk rotating inside the F(1) region and a stationary peripheral stalk. During catalysis, ATP synthesis in the catalytic domain of F(1) is coupled via a rotary mechanism of the central stalk subunits to proton translocation. In vivo, can only synthesize ATP although its ATP hydrolase activity can be activated artificially in vitro. Part of the complex F(0) domain. Part of the complex F(0) domain and the peripheric stalk, which acts as a stator to hold the catalytic alpha(3)beta(3) subcomplex and subunit a/ATP6 static relative to the rotary elements.</text>
</comment>
<keyword evidence="6 8" id="KW-0496">Mitochondrion</keyword>
<evidence type="ECO:0000256" key="8">
    <source>
        <dbReference type="RuleBase" id="RU368017"/>
    </source>
</evidence>
<dbReference type="PANTHER" id="PTHR12733">
    <property type="entry name" value="MITOCHONDRIAL ATP SYNTHASE B CHAIN"/>
    <property type="match status" value="1"/>
</dbReference>
<reference evidence="9" key="1">
    <citation type="submission" date="2014-08" db="EMBL/GenBank/DDBJ databases">
        <authorList>
            <person name="Sharma Rahul"/>
            <person name="Thines Marco"/>
        </authorList>
    </citation>
    <scope>NUCLEOTIDE SEQUENCE</scope>
</reference>
<name>A0A0F7SI46_PHARH</name>
<dbReference type="GO" id="GO:0045259">
    <property type="term" value="C:proton-transporting ATP synthase complex"/>
    <property type="evidence" value="ECO:0007669"/>
    <property type="project" value="UniProtKB-KW"/>
</dbReference>
<evidence type="ECO:0000256" key="5">
    <source>
        <dbReference type="ARBA" id="ARBA00023065"/>
    </source>
</evidence>
<dbReference type="Pfam" id="PF05405">
    <property type="entry name" value="Mt_ATP-synt_B"/>
    <property type="match status" value="1"/>
</dbReference>
<evidence type="ECO:0000256" key="3">
    <source>
        <dbReference type="ARBA" id="ARBA00022781"/>
    </source>
</evidence>
<comment type="similarity">
    <text evidence="8">Belongs to the eukaryotic ATPase B chain family.</text>
</comment>
<dbReference type="AlphaFoldDB" id="A0A0F7SI46"/>
<comment type="subunit">
    <text evidence="8">F-type ATPases have 2 components, CF(1) - the catalytic core - and CF(0) - the membrane proton channel. In yeast, the dimeric form of ATP synthase consists of 17 polypeptides: alpha, beta, gamma, delta, epsilon, 4 (B), 5 (OSCP), 6 (A), 8, 9 (C), d, E (Tim11), f, g, h, i/j and k.</text>
</comment>
<dbReference type="InterPro" id="IPR008688">
    <property type="entry name" value="ATP_synth_Bsub_B/MI25"/>
</dbReference>
<organism evidence="9">
    <name type="scientific">Phaffia rhodozyma</name>
    <name type="common">Yeast</name>
    <name type="synonym">Xanthophyllomyces dendrorhous</name>
    <dbReference type="NCBI Taxonomy" id="264483"/>
    <lineage>
        <taxon>Eukaryota</taxon>
        <taxon>Fungi</taxon>
        <taxon>Dikarya</taxon>
        <taxon>Basidiomycota</taxon>
        <taxon>Agaricomycotina</taxon>
        <taxon>Tremellomycetes</taxon>
        <taxon>Cystofilobasidiales</taxon>
        <taxon>Mrakiaceae</taxon>
        <taxon>Phaffia</taxon>
    </lineage>
</organism>
<keyword evidence="5 8" id="KW-0406">Ion transport</keyword>
<dbReference type="GO" id="GO:0005743">
    <property type="term" value="C:mitochondrial inner membrane"/>
    <property type="evidence" value="ECO:0007669"/>
    <property type="project" value="UniProtKB-SubCell"/>
</dbReference>
<evidence type="ECO:0000256" key="6">
    <source>
        <dbReference type="ARBA" id="ARBA00023128"/>
    </source>
</evidence>
<evidence type="ECO:0000256" key="2">
    <source>
        <dbReference type="ARBA" id="ARBA00022547"/>
    </source>
</evidence>
<keyword evidence="7 8" id="KW-0472">Membrane</keyword>
<keyword evidence="3 8" id="KW-0375">Hydrogen ion transport</keyword>
<dbReference type="Gene3D" id="1.20.5.2210">
    <property type="match status" value="1"/>
</dbReference>
<accession>A0A0F7SI46</accession>
<evidence type="ECO:0000256" key="4">
    <source>
        <dbReference type="ARBA" id="ARBA00022792"/>
    </source>
</evidence>
<keyword evidence="4 8" id="KW-0999">Mitochondrion inner membrane</keyword>
<protein>
    <recommendedName>
        <fullName evidence="8">ATP synthase subunit 4</fullName>
    </recommendedName>
</protein>
<sequence length="234" mass="25142">MASKLLSRSLRVGALRPAVVLPRATVARSYASKPTPEEKASSIIASVPSTSVGKTGTILAGVGAFAAAISQEIYVVNDETVILVAFAILATYIGKAASGPYAAWADSHIEKVKSILNDARERHKSSVQTRIDHVGELNDVVDVTKSMFALSKETARLEAENFTLRQQTALASEAKAVLDSWVRHEQAVRESQQNDLVKTVESNVLKQLENAKFKKDLVASAVADLEKLVSSKAI</sequence>
<proteinExistence type="inferred from homology"/>
<dbReference type="SUPFAM" id="SSF161060">
    <property type="entry name" value="ATP synthase B chain-like"/>
    <property type="match status" value="1"/>
</dbReference>
<evidence type="ECO:0000256" key="1">
    <source>
        <dbReference type="ARBA" id="ARBA00022448"/>
    </source>
</evidence>
<dbReference type="GO" id="GO:0046933">
    <property type="term" value="F:proton-transporting ATP synthase activity, rotational mechanism"/>
    <property type="evidence" value="ECO:0007669"/>
    <property type="project" value="TreeGrafter"/>
</dbReference>
<dbReference type="PANTHER" id="PTHR12733:SF3">
    <property type="entry name" value="ATP SYNTHASE F(0) COMPLEX SUBUNIT B1, MITOCHONDRIAL"/>
    <property type="match status" value="1"/>
</dbReference>
<keyword evidence="2 8" id="KW-0138">CF(0)</keyword>
<dbReference type="InterPro" id="IPR013837">
    <property type="entry name" value="ATP_synth_F0_suB"/>
</dbReference>
<evidence type="ECO:0000256" key="7">
    <source>
        <dbReference type="ARBA" id="ARBA00023136"/>
    </source>
</evidence>
<keyword evidence="1 8" id="KW-0813">Transport</keyword>
<evidence type="ECO:0000313" key="9">
    <source>
        <dbReference type="EMBL" id="CDZ98065.1"/>
    </source>
</evidence>